<evidence type="ECO:0000313" key="4">
    <source>
        <dbReference type="EMBL" id="MDM7489352.1"/>
    </source>
</evidence>
<feature type="domain" description="Transcriptional repressor PaaX-like N-terminal" evidence="1">
    <location>
        <begin position="12"/>
        <end position="68"/>
    </location>
</feature>
<dbReference type="EMBL" id="JAUBOF010000044">
    <property type="protein sequence ID" value="MDM7489352.1"/>
    <property type="molecule type" value="Genomic_DNA"/>
</dbReference>
<dbReference type="Gene3D" id="3.30.70.2650">
    <property type="match status" value="1"/>
</dbReference>
<sequence>MRTLDELMPALSARSVALSLLLGSRPPKLTARDLVSLGELFSVAPSTMRVALSRMTTAGDLVIEDGAYVLAPRHLERQATTDRRTRVRRRPYDGMWRMAVIIERGRDAEARAALRVSLTRERLAELREGVWLRPDNLADLDLTGSPELESFMTIPANDRRLSSRLWDLDTWAGEARLLLEVLTSPRRPIDHLTAAAATVRHLRTDPALPDELLPERWPGDELRWAYEDYRNSLTATHLSAIRARAQTEETTSP</sequence>
<evidence type="ECO:0000259" key="3">
    <source>
        <dbReference type="Pfam" id="PF20803"/>
    </source>
</evidence>
<dbReference type="RefSeq" id="WP_289379389.1">
    <property type="nucleotide sequence ID" value="NZ_JAUBOF010000044.1"/>
</dbReference>
<feature type="domain" description="Transcriptional repressor PaaX-like C-terminal" evidence="2">
    <location>
        <begin position="200"/>
        <end position="235"/>
    </location>
</feature>
<dbReference type="Pfam" id="PF08223">
    <property type="entry name" value="PaaX_C"/>
    <property type="match status" value="1"/>
</dbReference>
<keyword evidence="5" id="KW-1185">Reference proteome</keyword>
<comment type="caution">
    <text evidence="4">The sequence shown here is derived from an EMBL/GenBank/DDBJ whole genome shotgun (WGS) entry which is preliminary data.</text>
</comment>
<reference evidence="4 5" key="1">
    <citation type="submission" date="2023-06" db="EMBL/GenBank/DDBJ databases">
        <title>Rhodococcus indonesiensis sp. nov a new member of the Rhodococcus ruber lineage isolated from a sediment of neutral hot spring.</title>
        <authorList>
            <person name="Kusuma A.B."/>
            <person name="Fenylestari G."/>
            <person name="Ammar F."/>
            <person name="Nouioui I."/>
            <person name="Goodfellow M."/>
        </authorList>
    </citation>
    <scope>NUCLEOTIDE SEQUENCE [LARGE SCALE GENOMIC DNA]</scope>
    <source>
        <strain evidence="4 5">CSLK01-03</strain>
    </source>
</reference>
<dbReference type="Proteomes" id="UP001233164">
    <property type="component" value="Unassembled WGS sequence"/>
</dbReference>
<evidence type="ECO:0000259" key="2">
    <source>
        <dbReference type="Pfam" id="PF08223"/>
    </source>
</evidence>
<dbReference type="InterPro" id="IPR012906">
    <property type="entry name" value="PaaX-like_N"/>
</dbReference>
<dbReference type="PANTHER" id="PTHR30319">
    <property type="entry name" value="PHENYLACETIC ACID REGULATOR-RELATED TRANSCRIPTIONAL REPRESSOR"/>
    <property type="match status" value="1"/>
</dbReference>
<proteinExistence type="predicted"/>
<protein>
    <submittedName>
        <fullName evidence="4">PaaX family transcriptional regulator C-terminal domain-containing protein</fullName>
    </submittedName>
</protein>
<dbReference type="Pfam" id="PF20803">
    <property type="entry name" value="PaaX_M"/>
    <property type="match status" value="1"/>
</dbReference>
<dbReference type="Gene3D" id="1.20.58.1460">
    <property type="match status" value="1"/>
</dbReference>
<dbReference type="PANTHER" id="PTHR30319:SF1">
    <property type="entry name" value="TRANSCRIPTIONAL REPRESSOR PAAX"/>
    <property type="match status" value="1"/>
</dbReference>
<evidence type="ECO:0000259" key="1">
    <source>
        <dbReference type="Pfam" id="PF07848"/>
    </source>
</evidence>
<evidence type="ECO:0000313" key="5">
    <source>
        <dbReference type="Proteomes" id="UP001233164"/>
    </source>
</evidence>
<dbReference type="Pfam" id="PF07848">
    <property type="entry name" value="PaaX"/>
    <property type="match status" value="1"/>
</dbReference>
<name>A0ABT7RNY0_9NOCA</name>
<gene>
    <name evidence="4" type="ORF">QT969_13790</name>
</gene>
<dbReference type="Gene3D" id="1.10.10.10">
    <property type="entry name" value="Winged helix-like DNA-binding domain superfamily/Winged helix DNA-binding domain"/>
    <property type="match status" value="1"/>
</dbReference>
<accession>A0ABT7RNY0</accession>
<feature type="domain" description="Transcriptional repressor PaaX-like central Cas2-like" evidence="3">
    <location>
        <begin position="90"/>
        <end position="139"/>
    </location>
</feature>
<dbReference type="InterPro" id="IPR048846">
    <property type="entry name" value="PaaX-like_central"/>
</dbReference>
<dbReference type="InterPro" id="IPR013225">
    <property type="entry name" value="PaaX_C"/>
</dbReference>
<dbReference type="InterPro" id="IPR036388">
    <property type="entry name" value="WH-like_DNA-bd_sf"/>
</dbReference>
<organism evidence="4 5">
    <name type="scientific">Rhodococcus indonesiensis</name>
    <dbReference type="NCBI Taxonomy" id="3055869"/>
    <lineage>
        <taxon>Bacteria</taxon>
        <taxon>Bacillati</taxon>
        <taxon>Actinomycetota</taxon>
        <taxon>Actinomycetes</taxon>
        <taxon>Mycobacteriales</taxon>
        <taxon>Nocardiaceae</taxon>
        <taxon>Rhodococcus</taxon>
    </lineage>
</organism>